<evidence type="ECO:0000256" key="3">
    <source>
        <dbReference type="ARBA" id="ARBA00023125"/>
    </source>
</evidence>
<evidence type="ECO:0000256" key="1">
    <source>
        <dbReference type="ARBA" id="ARBA00008857"/>
    </source>
</evidence>
<proteinExistence type="inferred from homology"/>
<dbReference type="InterPro" id="IPR013762">
    <property type="entry name" value="Integrase-like_cat_sf"/>
</dbReference>
<protein>
    <recommendedName>
        <fullName evidence="5">Tyr recombinase domain-containing protein</fullName>
    </recommendedName>
</protein>
<gene>
    <name evidence="6" type="ORF">DF286_11850</name>
</gene>
<evidence type="ECO:0000256" key="2">
    <source>
        <dbReference type="ARBA" id="ARBA00022908"/>
    </source>
</evidence>
<organism evidence="6 7">
    <name type="scientific">Allosphingosinicella humi</name>
    <dbReference type="NCBI Taxonomy" id="2068657"/>
    <lineage>
        <taxon>Bacteria</taxon>
        <taxon>Pseudomonadati</taxon>
        <taxon>Pseudomonadota</taxon>
        <taxon>Alphaproteobacteria</taxon>
        <taxon>Sphingomonadales</taxon>
        <taxon>Sphingomonadaceae</taxon>
        <taxon>Allosphingosinicella</taxon>
    </lineage>
</organism>
<dbReference type="SUPFAM" id="SSF56349">
    <property type="entry name" value="DNA breaking-rejoining enzymes"/>
    <property type="match status" value="1"/>
</dbReference>
<dbReference type="InterPro" id="IPR050808">
    <property type="entry name" value="Phage_Integrase"/>
</dbReference>
<keyword evidence="7" id="KW-1185">Reference proteome</keyword>
<evidence type="ECO:0000313" key="7">
    <source>
        <dbReference type="Proteomes" id="UP000245916"/>
    </source>
</evidence>
<dbReference type="Gene3D" id="1.10.443.10">
    <property type="entry name" value="Intergrase catalytic core"/>
    <property type="match status" value="1"/>
</dbReference>
<keyword evidence="2" id="KW-0229">DNA integration</keyword>
<dbReference type="GO" id="GO:0015074">
    <property type="term" value="P:DNA integration"/>
    <property type="evidence" value="ECO:0007669"/>
    <property type="project" value="UniProtKB-KW"/>
</dbReference>
<keyword evidence="4" id="KW-0233">DNA recombination</keyword>
<comment type="similarity">
    <text evidence="1">Belongs to the 'phage' integrase family.</text>
</comment>
<name>A0A2U2J568_9SPHN</name>
<dbReference type="PANTHER" id="PTHR30629:SF2">
    <property type="entry name" value="PROPHAGE INTEGRASE INTS-RELATED"/>
    <property type="match status" value="1"/>
</dbReference>
<dbReference type="Gene3D" id="1.10.150.130">
    <property type="match status" value="1"/>
</dbReference>
<dbReference type="EMBL" id="QFFF01000001">
    <property type="protein sequence ID" value="PWG03485.1"/>
    <property type="molecule type" value="Genomic_DNA"/>
</dbReference>
<comment type="caution">
    <text evidence="6">The sequence shown here is derived from an EMBL/GenBank/DDBJ whole genome shotgun (WGS) entry which is preliminary data.</text>
</comment>
<evidence type="ECO:0000259" key="5">
    <source>
        <dbReference type="PROSITE" id="PS51898"/>
    </source>
</evidence>
<sequence length="341" mass="38546">MARTNLRYTYIAKGRYWRFRHSKIGDVPLPEQPGSEAFHKRYSELMAKVNKAEPTENRQSLAWLTAKYRKSVELASLSDATQKDYLQTLDLIDREMGDQPFAFVTRKMIKAVRDDYAATPRKAHKIKQMMSRLYSWAEEDDLVAEGFNPAAGIKKLSRKGGEKEYVVWSEAEIALMLKETPAFMKTVILVTLYTGQRVADVARMTWQQFQGDVVRVRQSKTGNPLIIACHPVLRDHLNDLRRKLDADGKRGIMICTSAVGRPYNANSLSSAVGRAVRAVEEMPNDRSLHGLRYAAGSMLEEAGCTVAEIESVLGHETFKMALKYASQRLRSKAAMEKAEHA</sequence>
<evidence type="ECO:0000256" key="4">
    <source>
        <dbReference type="ARBA" id="ARBA00023172"/>
    </source>
</evidence>
<accession>A0A2U2J568</accession>
<feature type="domain" description="Tyr recombinase" evidence="5">
    <location>
        <begin position="163"/>
        <end position="340"/>
    </location>
</feature>
<dbReference type="Pfam" id="PF00589">
    <property type="entry name" value="Phage_integrase"/>
    <property type="match status" value="1"/>
</dbReference>
<keyword evidence="3" id="KW-0238">DNA-binding</keyword>
<dbReference type="AlphaFoldDB" id="A0A2U2J568"/>
<dbReference type="PROSITE" id="PS51898">
    <property type="entry name" value="TYR_RECOMBINASE"/>
    <property type="match status" value="1"/>
</dbReference>
<dbReference type="OrthoDB" id="7510934at2"/>
<dbReference type="GO" id="GO:0006310">
    <property type="term" value="P:DNA recombination"/>
    <property type="evidence" value="ECO:0007669"/>
    <property type="project" value="UniProtKB-KW"/>
</dbReference>
<dbReference type="InterPro" id="IPR010998">
    <property type="entry name" value="Integrase_recombinase_N"/>
</dbReference>
<dbReference type="RefSeq" id="WP_109271623.1">
    <property type="nucleotide sequence ID" value="NZ_QFFF01000001.1"/>
</dbReference>
<dbReference type="InterPro" id="IPR002104">
    <property type="entry name" value="Integrase_catalytic"/>
</dbReference>
<dbReference type="GO" id="GO:0003677">
    <property type="term" value="F:DNA binding"/>
    <property type="evidence" value="ECO:0007669"/>
    <property type="project" value="UniProtKB-KW"/>
</dbReference>
<reference evidence="6 7" key="1">
    <citation type="submission" date="2018-05" db="EMBL/GenBank/DDBJ databases">
        <title>Genome of Sphingosinicella humi QZX222.</title>
        <authorList>
            <person name="Qiao Z."/>
            <person name="Wang G."/>
        </authorList>
    </citation>
    <scope>NUCLEOTIDE SEQUENCE [LARGE SCALE GENOMIC DNA]</scope>
    <source>
        <strain evidence="6 7">QZX222</strain>
    </source>
</reference>
<dbReference type="InterPro" id="IPR011010">
    <property type="entry name" value="DNA_brk_join_enz"/>
</dbReference>
<dbReference type="Proteomes" id="UP000245916">
    <property type="component" value="Unassembled WGS sequence"/>
</dbReference>
<dbReference type="PANTHER" id="PTHR30629">
    <property type="entry name" value="PROPHAGE INTEGRASE"/>
    <property type="match status" value="1"/>
</dbReference>
<evidence type="ECO:0000313" key="6">
    <source>
        <dbReference type="EMBL" id="PWG03485.1"/>
    </source>
</evidence>